<evidence type="ECO:0000256" key="1">
    <source>
        <dbReference type="SAM" id="SignalP"/>
    </source>
</evidence>
<accession>A0A6S6SIL4</accession>
<sequence>MKKAILLLSIFTLSGQINADDFLTPKVEIPEIKTPQRPLDLPTIRMPIKVKMPQKVEHFKGTLSAKVIRKKLKNINSHKTRVFKKNHKYSFSLNVTLPQLTKETSNQKKKRFQIPKISLVCSSRNVAISGQNHKDNPNYITPISKTFALNQKSYSGNFMLFKIEDIKDLALDYTQEKTPVSQALKCEVSIKENKREASAYDYVKYELTFFDHGKK</sequence>
<keyword evidence="1" id="KW-0732">Signal</keyword>
<feature type="chain" id="PRO_5027545917" description="Periplasmic protein" evidence="1">
    <location>
        <begin position="20"/>
        <end position="215"/>
    </location>
</feature>
<evidence type="ECO:0008006" key="3">
    <source>
        <dbReference type="Google" id="ProtNLM"/>
    </source>
</evidence>
<proteinExistence type="predicted"/>
<evidence type="ECO:0000313" key="2">
    <source>
        <dbReference type="EMBL" id="CAA6805998.1"/>
    </source>
</evidence>
<feature type="signal peptide" evidence="1">
    <location>
        <begin position="1"/>
        <end position="19"/>
    </location>
</feature>
<protein>
    <recommendedName>
        <fullName evidence="3">Periplasmic protein</fullName>
    </recommendedName>
</protein>
<reference evidence="2" key="1">
    <citation type="submission" date="2020-01" db="EMBL/GenBank/DDBJ databases">
        <authorList>
            <person name="Meier V. D."/>
            <person name="Meier V D."/>
        </authorList>
    </citation>
    <scope>NUCLEOTIDE SEQUENCE</scope>
    <source>
        <strain evidence="2">HLG_WM_MAG_03</strain>
    </source>
</reference>
<dbReference type="EMBL" id="CACVAR010000147">
    <property type="protein sequence ID" value="CAA6805998.1"/>
    <property type="molecule type" value="Genomic_DNA"/>
</dbReference>
<dbReference type="AlphaFoldDB" id="A0A6S6SIL4"/>
<organism evidence="2">
    <name type="scientific">uncultured Sulfurovum sp</name>
    <dbReference type="NCBI Taxonomy" id="269237"/>
    <lineage>
        <taxon>Bacteria</taxon>
        <taxon>Pseudomonadati</taxon>
        <taxon>Campylobacterota</taxon>
        <taxon>Epsilonproteobacteria</taxon>
        <taxon>Campylobacterales</taxon>
        <taxon>Sulfurovaceae</taxon>
        <taxon>Sulfurovum</taxon>
        <taxon>environmental samples</taxon>
    </lineage>
</organism>
<gene>
    <name evidence="2" type="ORF">HELGO_WM37305</name>
</gene>
<name>A0A6S6SIL4_9BACT</name>